<keyword evidence="5" id="KW-0804">Transcription</keyword>
<comment type="subcellular location">
    <subcellularLocation>
        <location evidence="1">Nucleus</location>
    </subcellularLocation>
</comment>
<dbReference type="PANTHER" id="PTHR13044">
    <property type="entry name" value="ACTIVATING TRANSCRIPTION FACTOR ATF 4/5"/>
    <property type="match status" value="1"/>
</dbReference>
<evidence type="ECO:0000256" key="6">
    <source>
        <dbReference type="ARBA" id="ARBA00023242"/>
    </source>
</evidence>
<evidence type="ECO:0000313" key="11">
    <source>
        <dbReference type="WBParaSite" id="EN70_5537"/>
    </source>
</evidence>
<evidence type="ECO:0000256" key="3">
    <source>
        <dbReference type="ARBA" id="ARBA00023015"/>
    </source>
</evidence>
<keyword evidence="10" id="KW-1185">Reference proteome</keyword>
<protein>
    <submittedName>
        <fullName evidence="11">BZIP domain-containing protein</fullName>
    </submittedName>
</protein>
<evidence type="ECO:0000259" key="9">
    <source>
        <dbReference type="PROSITE" id="PS50217"/>
    </source>
</evidence>
<dbReference type="WBParaSite" id="EN70_5537">
    <property type="protein sequence ID" value="EN70_5537"/>
    <property type="gene ID" value="EN70_5537"/>
</dbReference>
<keyword evidence="6" id="KW-0539">Nucleus</keyword>
<dbReference type="Proteomes" id="UP000095285">
    <property type="component" value="Unassembled WGS sequence"/>
</dbReference>
<dbReference type="CDD" id="cd14692">
    <property type="entry name" value="bZIP_ATF4"/>
    <property type="match status" value="1"/>
</dbReference>
<dbReference type="GO" id="GO:0000977">
    <property type="term" value="F:RNA polymerase II transcription regulatory region sequence-specific DNA binding"/>
    <property type="evidence" value="ECO:0007669"/>
    <property type="project" value="TreeGrafter"/>
</dbReference>
<organism evidence="10 11">
    <name type="scientific">Loa loa</name>
    <name type="common">Eye worm</name>
    <name type="synonym">Filaria loa</name>
    <dbReference type="NCBI Taxonomy" id="7209"/>
    <lineage>
        <taxon>Eukaryota</taxon>
        <taxon>Metazoa</taxon>
        <taxon>Ecdysozoa</taxon>
        <taxon>Nematoda</taxon>
        <taxon>Chromadorea</taxon>
        <taxon>Rhabditida</taxon>
        <taxon>Spirurina</taxon>
        <taxon>Spiruromorpha</taxon>
        <taxon>Filarioidea</taxon>
        <taxon>Onchocercidae</taxon>
        <taxon>Loa</taxon>
    </lineage>
</organism>
<evidence type="ECO:0000256" key="1">
    <source>
        <dbReference type="ARBA" id="ARBA00004123"/>
    </source>
</evidence>
<dbReference type="AlphaFoldDB" id="A0A1I7VRN6"/>
<keyword evidence="4" id="KW-0238">DNA-binding</keyword>
<proteinExistence type="inferred from homology"/>
<dbReference type="STRING" id="7209.A0A1I7VRN6"/>
<dbReference type="PROSITE" id="PS00036">
    <property type="entry name" value="BZIP_BASIC"/>
    <property type="match status" value="1"/>
</dbReference>
<feature type="domain" description="BZIP" evidence="9">
    <location>
        <begin position="340"/>
        <end position="399"/>
    </location>
</feature>
<dbReference type="InterPro" id="IPR046347">
    <property type="entry name" value="bZIP_sf"/>
</dbReference>
<dbReference type="SUPFAM" id="SSF57959">
    <property type="entry name" value="Leucine zipper domain"/>
    <property type="match status" value="1"/>
</dbReference>
<feature type="coiled-coil region" evidence="7">
    <location>
        <begin position="354"/>
        <end position="388"/>
    </location>
</feature>
<keyword evidence="8" id="KW-0472">Membrane</keyword>
<dbReference type="PANTHER" id="PTHR13044:SF14">
    <property type="entry name" value="CRYPTOCEPHAL, ISOFORM A"/>
    <property type="match status" value="1"/>
</dbReference>
<evidence type="ECO:0000256" key="2">
    <source>
        <dbReference type="ARBA" id="ARBA00007163"/>
    </source>
</evidence>
<dbReference type="GO" id="GO:0005634">
    <property type="term" value="C:nucleus"/>
    <property type="evidence" value="ECO:0007669"/>
    <property type="project" value="UniProtKB-SubCell"/>
</dbReference>
<keyword evidence="7" id="KW-0175">Coiled coil</keyword>
<keyword evidence="3" id="KW-0805">Transcription regulation</keyword>
<evidence type="ECO:0000256" key="5">
    <source>
        <dbReference type="ARBA" id="ARBA00023163"/>
    </source>
</evidence>
<evidence type="ECO:0000313" key="10">
    <source>
        <dbReference type="Proteomes" id="UP000095285"/>
    </source>
</evidence>
<evidence type="ECO:0000256" key="4">
    <source>
        <dbReference type="ARBA" id="ARBA00023125"/>
    </source>
</evidence>
<keyword evidence="8" id="KW-1133">Transmembrane helix</keyword>
<feature type="transmembrane region" description="Helical" evidence="8">
    <location>
        <begin position="82"/>
        <end position="101"/>
    </location>
</feature>
<dbReference type="GO" id="GO:0001228">
    <property type="term" value="F:DNA-binding transcription activator activity, RNA polymerase II-specific"/>
    <property type="evidence" value="ECO:0007669"/>
    <property type="project" value="TreeGrafter"/>
</dbReference>
<dbReference type="PROSITE" id="PS50217">
    <property type="entry name" value="BZIP"/>
    <property type="match status" value="1"/>
</dbReference>
<sequence length="402" mass="44933">MDVTKLGGVETKLRQHKETAISEYEDYVLILRKSIGAIVSLIVVNQNAPINHIPISQAIKNRRYSLLAITVRTKQISWFNMALLYLFDPFTFAFTTLLKYFRKQRGVPISNDGGSIFRGYNDNSASEATSRCSSSVSKLSTELGGNGLEDVLERSLTSAAVQNDEGQFLCSLDSESGKPSYYDGSDISWLNEFMNVYGITTLDSNDDFNMKNIDMTVVTTPQTKENQPAAVLTPVGEMKNGGILTNKCVIQPSIIPNNVSMASLDVSIAADTNTNMFSVCKANTVRKTVEDVIADNDKTTHSSVVKVLHGSAHQKNSTVPPSDHGQKFIVNRTCFDGISERKREQNRCAAIRYRGKRREEAKQKKEELHKLELRNIELKAEMNCLEKEVIYLRSLMELARRP</sequence>
<evidence type="ECO:0000256" key="8">
    <source>
        <dbReference type="SAM" id="Phobius"/>
    </source>
</evidence>
<dbReference type="InterPro" id="IPR004827">
    <property type="entry name" value="bZIP"/>
</dbReference>
<reference evidence="11" key="2">
    <citation type="submission" date="2016-11" db="UniProtKB">
        <authorList>
            <consortium name="WormBaseParasite"/>
        </authorList>
    </citation>
    <scope>IDENTIFICATION</scope>
</reference>
<dbReference type="SMART" id="SM00338">
    <property type="entry name" value="BRLZ"/>
    <property type="match status" value="1"/>
</dbReference>
<accession>A0A1I7VRN6</accession>
<evidence type="ECO:0000256" key="7">
    <source>
        <dbReference type="SAM" id="Coils"/>
    </source>
</evidence>
<name>A0A1I7VRN6_LOALO</name>
<dbReference type="Pfam" id="PF07716">
    <property type="entry name" value="bZIP_2"/>
    <property type="match status" value="1"/>
</dbReference>
<reference evidence="10" key="1">
    <citation type="submission" date="2012-04" db="EMBL/GenBank/DDBJ databases">
        <title>The Genome Sequence of Loa loa.</title>
        <authorList>
            <consortium name="The Broad Institute Genome Sequencing Platform"/>
            <consortium name="Broad Institute Genome Sequencing Center for Infectious Disease"/>
            <person name="Nutman T.B."/>
            <person name="Fink D.L."/>
            <person name="Russ C."/>
            <person name="Young S."/>
            <person name="Zeng Q."/>
            <person name="Gargeya S."/>
            <person name="Alvarado L."/>
            <person name="Berlin A."/>
            <person name="Chapman S.B."/>
            <person name="Chen Z."/>
            <person name="Freedman E."/>
            <person name="Gellesch M."/>
            <person name="Goldberg J."/>
            <person name="Griggs A."/>
            <person name="Gujja S."/>
            <person name="Heilman E.R."/>
            <person name="Heiman D."/>
            <person name="Howarth C."/>
            <person name="Mehta T."/>
            <person name="Neiman D."/>
            <person name="Pearson M."/>
            <person name="Roberts A."/>
            <person name="Saif S."/>
            <person name="Shea T."/>
            <person name="Shenoy N."/>
            <person name="Sisk P."/>
            <person name="Stolte C."/>
            <person name="Sykes S."/>
            <person name="White J."/>
            <person name="Yandava C."/>
            <person name="Haas B."/>
            <person name="Henn M.R."/>
            <person name="Nusbaum C."/>
            <person name="Birren B."/>
        </authorList>
    </citation>
    <scope>NUCLEOTIDE SEQUENCE [LARGE SCALE GENOMIC DNA]</scope>
</reference>
<dbReference type="Gene3D" id="1.20.5.170">
    <property type="match status" value="1"/>
</dbReference>
<comment type="similarity">
    <text evidence="2">Belongs to the bZIP family.</text>
</comment>
<keyword evidence="8" id="KW-0812">Transmembrane</keyword>